<reference evidence="1" key="1">
    <citation type="submission" date="2021-06" db="EMBL/GenBank/DDBJ databases">
        <authorList>
            <person name="Kallberg Y."/>
            <person name="Tangrot J."/>
            <person name="Rosling A."/>
        </authorList>
    </citation>
    <scope>NUCLEOTIDE SEQUENCE</scope>
    <source>
        <strain evidence="1">FL966</strain>
    </source>
</reference>
<accession>A0A9N9C327</accession>
<feature type="non-terminal residue" evidence="1">
    <location>
        <position position="41"/>
    </location>
</feature>
<dbReference type="OrthoDB" id="2382281at2759"/>
<evidence type="ECO:0000313" key="2">
    <source>
        <dbReference type="Proteomes" id="UP000789759"/>
    </source>
</evidence>
<protein>
    <submittedName>
        <fullName evidence="1">8968_t:CDS:1</fullName>
    </submittedName>
</protein>
<dbReference type="EMBL" id="CAJVQA010003926">
    <property type="protein sequence ID" value="CAG8587098.1"/>
    <property type="molecule type" value="Genomic_DNA"/>
</dbReference>
<organism evidence="1 2">
    <name type="scientific">Cetraspora pellucida</name>
    <dbReference type="NCBI Taxonomy" id="1433469"/>
    <lineage>
        <taxon>Eukaryota</taxon>
        <taxon>Fungi</taxon>
        <taxon>Fungi incertae sedis</taxon>
        <taxon>Mucoromycota</taxon>
        <taxon>Glomeromycotina</taxon>
        <taxon>Glomeromycetes</taxon>
        <taxon>Diversisporales</taxon>
        <taxon>Gigasporaceae</taxon>
        <taxon>Cetraspora</taxon>
    </lineage>
</organism>
<dbReference type="Proteomes" id="UP000789759">
    <property type="component" value="Unassembled WGS sequence"/>
</dbReference>
<proteinExistence type="predicted"/>
<comment type="caution">
    <text evidence="1">The sequence shown here is derived from an EMBL/GenBank/DDBJ whole genome shotgun (WGS) entry which is preliminary data.</text>
</comment>
<evidence type="ECO:0000313" key="1">
    <source>
        <dbReference type="EMBL" id="CAG8587098.1"/>
    </source>
</evidence>
<dbReference type="AlphaFoldDB" id="A0A9N9C327"/>
<sequence length="41" mass="4800">MKILDKEKLGTIAGISNLHEWTWPSDKNNMKYIRARAMPKI</sequence>
<keyword evidence="2" id="KW-1185">Reference proteome</keyword>
<gene>
    <name evidence="1" type="ORF">CPELLU_LOCUS6365</name>
</gene>
<name>A0A9N9C327_9GLOM</name>